<feature type="compositionally biased region" description="Basic and acidic residues" evidence="1">
    <location>
        <begin position="7"/>
        <end position="34"/>
    </location>
</feature>
<gene>
    <name evidence="2" type="ORF">Lyrsu03_00040</name>
</gene>
<feature type="region of interest" description="Disordered" evidence="1">
    <location>
        <begin position="1"/>
        <end position="41"/>
    </location>
</feature>
<protein>
    <submittedName>
        <fullName evidence="2">Uncharacterized protein</fullName>
    </submittedName>
</protein>
<proteinExistence type="predicted"/>
<sequence>MAKKKPKIDVTKKHADEYEQERARVEEEKRKVQEQEATDNE</sequence>
<evidence type="ECO:0000313" key="2">
    <source>
        <dbReference type="EMBL" id="XAI69838.1"/>
    </source>
</evidence>
<name>A0AAU6W057_9VIRU</name>
<dbReference type="EMBL" id="PP179314">
    <property type="protein sequence ID" value="XAI69838.1"/>
    <property type="molecule type" value="Genomic_DNA"/>
</dbReference>
<evidence type="ECO:0000256" key="1">
    <source>
        <dbReference type="SAM" id="MobiDB-lite"/>
    </source>
</evidence>
<reference evidence="2" key="1">
    <citation type="journal article" date="2024" name="J. Gen. Virol.">
        <title>Novel phages of Pseudomonas syringae unveil numerous potential auxiliary metabolic genes.</title>
        <authorList>
            <person name="Feltin C."/>
            <person name="Garneau J.R."/>
            <person name="Morris C.E."/>
            <person name="Berard A."/>
            <person name="Torres-Barcelo C."/>
        </authorList>
    </citation>
    <scope>NUCLEOTIDE SEQUENCE</scope>
</reference>
<accession>A0AAU6W057</accession>
<organism evidence="2">
    <name type="scientific">Pseudomonas phage Lyrsu03</name>
    <dbReference type="NCBI Taxonomy" id="3138537"/>
    <lineage>
        <taxon>Viruses</taxon>
    </lineage>
</organism>